<dbReference type="SUPFAM" id="SSF54631">
    <property type="entry name" value="CBS-domain pair"/>
    <property type="match status" value="1"/>
</dbReference>
<keyword evidence="8" id="KW-0413">Isomerase</keyword>
<dbReference type="PROSITE" id="PS51464">
    <property type="entry name" value="SIS"/>
    <property type="match status" value="1"/>
</dbReference>
<reference evidence="8 9" key="1">
    <citation type="submission" date="2023-02" db="EMBL/GenBank/DDBJ databases">
        <title>Genome sequence of Lentisphaera profundi SAORIC-696.</title>
        <authorList>
            <person name="Kim e."/>
            <person name="Cho J.-C."/>
            <person name="Choi A."/>
            <person name="Kang I."/>
        </authorList>
    </citation>
    <scope>NUCLEOTIDE SEQUENCE [LARGE SCALE GENOMIC DNA]</scope>
    <source>
        <strain evidence="8 9">SAORIC-696</strain>
    </source>
</reference>
<dbReference type="Gene3D" id="3.40.50.10490">
    <property type="entry name" value="Glucose-6-phosphate isomerase like protein, domain 1"/>
    <property type="match status" value="1"/>
</dbReference>
<dbReference type="CDD" id="cd05014">
    <property type="entry name" value="SIS_Kpsf"/>
    <property type="match status" value="1"/>
</dbReference>
<dbReference type="InterPro" id="IPR001347">
    <property type="entry name" value="SIS_dom"/>
</dbReference>
<organism evidence="8 9">
    <name type="scientific">Lentisphaera profundi</name>
    <dbReference type="NCBI Taxonomy" id="1658616"/>
    <lineage>
        <taxon>Bacteria</taxon>
        <taxon>Pseudomonadati</taxon>
        <taxon>Lentisphaerota</taxon>
        <taxon>Lentisphaeria</taxon>
        <taxon>Lentisphaerales</taxon>
        <taxon>Lentisphaeraceae</taxon>
        <taxon>Lentisphaera</taxon>
    </lineage>
</organism>
<dbReference type="InterPro" id="IPR050986">
    <property type="entry name" value="GutQ/KpsF_isomerases"/>
</dbReference>
<dbReference type="Proteomes" id="UP001214250">
    <property type="component" value="Chromosome 2"/>
</dbReference>
<dbReference type="InterPro" id="IPR004800">
    <property type="entry name" value="KdsD/KpsF-type"/>
</dbReference>
<evidence type="ECO:0000256" key="1">
    <source>
        <dbReference type="ARBA" id="ARBA00008165"/>
    </source>
</evidence>
<sequence length="323" mass="35023">MDYLPQARQVLDIESKGIQSIADQLDERFNHFVSICLKALKNKNKLVLSGIGKSGQIAQKMASTLSSTGSRAVFIHPVEAMHGDLGMMYDDDIFIGLSYSGETDELLKVIPAVKRLGLEVLSLTGNVDSSLGQLSSVSLPCKIDSEACPFNLAPTTTTTAMLALGDAIAMVLMGEHDFKIHDYGKLHPSGAIGRAITLTVDDLMRTDERVAIIEADNLVQEAVLAMCKSKGGIAIVSNQDKDLLGVFTTGDLKRGIANDIDFLKLKVSDIMVKSPTKLYKSQMAVDILDILREKNINAIPVVDEDDKVSGVIDIQDLPKFKVM</sequence>
<proteinExistence type="inferred from homology"/>
<keyword evidence="2" id="KW-0677">Repeat</keyword>
<accession>A0ABY7W136</accession>
<dbReference type="NCBIfam" id="TIGR00393">
    <property type="entry name" value="kpsF"/>
    <property type="match status" value="1"/>
</dbReference>
<evidence type="ECO:0000256" key="5">
    <source>
        <dbReference type="PROSITE-ProRule" id="PRU00703"/>
    </source>
</evidence>
<name>A0ABY7W136_9BACT</name>
<dbReference type="PANTHER" id="PTHR42745:SF1">
    <property type="entry name" value="ARABINOSE 5-PHOSPHATE ISOMERASE KDSD"/>
    <property type="match status" value="1"/>
</dbReference>
<protein>
    <submittedName>
        <fullName evidence="8">KpsF/GutQ family sugar-phosphate isomerase</fullName>
    </submittedName>
</protein>
<dbReference type="Gene3D" id="3.10.580.10">
    <property type="entry name" value="CBS-domain"/>
    <property type="match status" value="1"/>
</dbReference>
<dbReference type="SUPFAM" id="SSF53697">
    <property type="entry name" value="SIS domain"/>
    <property type="match status" value="1"/>
</dbReference>
<evidence type="ECO:0000259" key="6">
    <source>
        <dbReference type="PROSITE" id="PS51371"/>
    </source>
</evidence>
<dbReference type="Pfam" id="PF00571">
    <property type="entry name" value="CBS"/>
    <property type="match status" value="1"/>
</dbReference>
<evidence type="ECO:0000313" key="8">
    <source>
        <dbReference type="EMBL" id="WDE99269.1"/>
    </source>
</evidence>
<dbReference type="CDD" id="cd04604">
    <property type="entry name" value="CBS_pair_SIS_assoc"/>
    <property type="match status" value="1"/>
</dbReference>
<feature type="domain" description="SIS" evidence="7">
    <location>
        <begin position="36"/>
        <end position="178"/>
    </location>
</feature>
<evidence type="ECO:0000259" key="7">
    <source>
        <dbReference type="PROSITE" id="PS51464"/>
    </source>
</evidence>
<evidence type="ECO:0000256" key="3">
    <source>
        <dbReference type="ARBA" id="ARBA00023122"/>
    </source>
</evidence>
<dbReference type="PANTHER" id="PTHR42745">
    <property type="match status" value="1"/>
</dbReference>
<dbReference type="InterPro" id="IPR046342">
    <property type="entry name" value="CBS_dom_sf"/>
</dbReference>
<dbReference type="SMART" id="SM00116">
    <property type="entry name" value="CBS"/>
    <property type="match status" value="2"/>
</dbReference>
<dbReference type="GO" id="GO:0016853">
    <property type="term" value="F:isomerase activity"/>
    <property type="evidence" value="ECO:0007669"/>
    <property type="project" value="UniProtKB-KW"/>
</dbReference>
<gene>
    <name evidence="8" type="ORF">PQO03_15645</name>
</gene>
<feature type="domain" description="CBS" evidence="6">
    <location>
        <begin position="271"/>
        <end position="323"/>
    </location>
</feature>
<dbReference type="PIRSF" id="PIRSF004692">
    <property type="entry name" value="KdsD_KpsF"/>
    <property type="match status" value="1"/>
</dbReference>
<dbReference type="Pfam" id="PF01380">
    <property type="entry name" value="SIS"/>
    <property type="match status" value="1"/>
</dbReference>
<comment type="similarity">
    <text evidence="1 4">Belongs to the SIS family. GutQ/KpsF subfamily.</text>
</comment>
<dbReference type="RefSeq" id="WP_274154129.1">
    <property type="nucleotide sequence ID" value="NZ_CP117812.1"/>
</dbReference>
<evidence type="ECO:0000256" key="2">
    <source>
        <dbReference type="ARBA" id="ARBA00022737"/>
    </source>
</evidence>
<dbReference type="InterPro" id="IPR035474">
    <property type="entry name" value="SIS_Kpsf"/>
</dbReference>
<evidence type="ECO:0000256" key="4">
    <source>
        <dbReference type="PIRNR" id="PIRNR004692"/>
    </source>
</evidence>
<dbReference type="InterPro" id="IPR000644">
    <property type="entry name" value="CBS_dom"/>
</dbReference>
<dbReference type="InterPro" id="IPR046348">
    <property type="entry name" value="SIS_dom_sf"/>
</dbReference>
<evidence type="ECO:0000313" key="9">
    <source>
        <dbReference type="Proteomes" id="UP001214250"/>
    </source>
</evidence>
<keyword evidence="3 5" id="KW-0129">CBS domain</keyword>
<keyword evidence="9" id="KW-1185">Reference proteome</keyword>
<dbReference type="PROSITE" id="PS51371">
    <property type="entry name" value="CBS"/>
    <property type="match status" value="1"/>
</dbReference>
<dbReference type="EMBL" id="CP117812">
    <property type="protein sequence ID" value="WDE99269.1"/>
    <property type="molecule type" value="Genomic_DNA"/>
</dbReference>